<dbReference type="PANTHER" id="PTHR10962">
    <property type="entry name" value="INTEGRAL TRANSMEMBRANE PROTEIN 2"/>
    <property type="match status" value="1"/>
</dbReference>
<evidence type="ECO:0000313" key="11">
    <source>
        <dbReference type="EMBL" id="CAD5229865.1"/>
    </source>
</evidence>
<name>A0A811LJT7_9BILA</name>
<sequence>MSKDKSPTPPRSPGIPVVVSIEEKNKQADASNPVLSTIPQKYIPPTPTMLPLPPPPAYSAKDRNYGFMERMKRKIRRNAMINEEKISAICVPIFLTWLLVASFFAGLLFYRYFGHRAAESTFYRWCGTDYIDSDLEGTQKLEQKLEINQEELYERIQVPKFGINRPAVFVHDFRKNITAIVDVLGERCFLKDLDRSLVAPPKNFIDLIQKMEKGYYAQNPRVIRETYRVGERLEANELKQLGSAMVSKHCQDREIFKLQKVAPSPDERFFGQRRRRNVPNSLNFAVLTGENVELENILL</sequence>
<comment type="subcellular location">
    <subcellularLocation>
        <location evidence="1 9">Membrane</location>
        <topology evidence="1 9">Single-pass type II membrane protein</topology>
    </subcellularLocation>
</comment>
<keyword evidence="6 9" id="KW-0472">Membrane</keyword>
<keyword evidence="4 9" id="KW-0735">Signal-anchor</keyword>
<dbReference type="PROSITE" id="PS50869">
    <property type="entry name" value="BRICHOS"/>
    <property type="match status" value="1"/>
</dbReference>
<dbReference type="GO" id="GO:0001540">
    <property type="term" value="F:amyloid-beta binding"/>
    <property type="evidence" value="ECO:0007669"/>
    <property type="project" value="TreeGrafter"/>
</dbReference>
<feature type="transmembrane region" description="Helical" evidence="9">
    <location>
        <begin position="86"/>
        <end position="110"/>
    </location>
</feature>
<dbReference type="GO" id="GO:0005794">
    <property type="term" value="C:Golgi apparatus"/>
    <property type="evidence" value="ECO:0007669"/>
    <property type="project" value="TreeGrafter"/>
</dbReference>
<evidence type="ECO:0000313" key="12">
    <source>
        <dbReference type="Proteomes" id="UP000614601"/>
    </source>
</evidence>
<evidence type="ECO:0000256" key="5">
    <source>
        <dbReference type="ARBA" id="ARBA00022989"/>
    </source>
</evidence>
<dbReference type="Proteomes" id="UP000783686">
    <property type="component" value="Unassembled WGS sequence"/>
</dbReference>
<keyword evidence="7" id="KW-1015">Disulfide bond</keyword>
<dbReference type="Proteomes" id="UP000614601">
    <property type="component" value="Unassembled WGS sequence"/>
</dbReference>
<dbReference type="InterPro" id="IPR007084">
    <property type="entry name" value="BRICHOS_dom"/>
</dbReference>
<evidence type="ECO:0000256" key="4">
    <source>
        <dbReference type="ARBA" id="ARBA00022968"/>
    </source>
</evidence>
<dbReference type="InterPro" id="IPR040145">
    <property type="entry name" value="ITM2"/>
</dbReference>
<feature type="domain" description="BRICHOS" evidence="10">
    <location>
        <begin position="161"/>
        <end position="258"/>
    </location>
</feature>
<dbReference type="GO" id="GO:0042985">
    <property type="term" value="P:negative regulation of amyloid precursor protein biosynthetic process"/>
    <property type="evidence" value="ECO:0007669"/>
    <property type="project" value="TreeGrafter"/>
</dbReference>
<evidence type="ECO:0000256" key="2">
    <source>
        <dbReference type="ARBA" id="ARBA00006794"/>
    </source>
</evidence>
<evidence type="ECO:0000256" key="7">
    <source>
        <dbReference type="ARBA" id="ARBA00023157"/>
    </source>
</evidence>
<evidence type="ECO:0000256" key="3">
    <source>
        <dbReference type="ARBA" id="ARBA00022692"/>
    </source>
</evidence>
<dbReference type="OrthoDB" id="9982095at2759"/>
<evidence type="ECO:0000259" key="10">
    <source>
        <dbReference type="PROSITE" id="PS50869"/>
    </source>
</evidence>
<dbReference type="Pfam" id="PF04089">
    <property type="entry name" value="BRICHOS"/>
    <property type="match status" value="1"/>
</dbReference>
<evidence type="ECO:0000256" key="9">
    <source>
        <dbReference type="RuleBase" id="RU367061"/>
    </source>
</evidence>
<keyword evidence="12" id="KW-1185">Reference proteome</keyword>
<dbReference type="GO" id="GO:0070062">
    <property type="term" value="C:extracellular exosome"/>
    <property type="evidence" value="ECO:0007669"/>
    <property type="project" value="TreeGrafter"/>
</dbReference>
<organism evidence="11 12">
    <name type="scientific">Bursaphelenchus okinawaensis</name>
    <dbReference type="NCBI Taxonomy" id="465554"/>
    <lineage>
        <taxon>Eukaryota</taxon>
        <taxon>Metazoa</taxon>
        <taxon>Ecdysozoa</taxon>
        <taxon>Nematoda</taxon>
        <taxon>Chromadorea</taxon>
        <taxon>Rhabditida</taxon>
        <taxon>Tylenchina</taxon>
        <taxon>Tylenchomorpha</taxon>
        <taxon>Aphelenchoidea</taxon>
        <taxon>Aphelenchoididae</taxon>
        <taxon>Bursaphelenchus</taxon>
    </lineage>
</organism>
<keyword evidence="9" id="KW-1003">Cell membrane</keyword>
<dbReference type="AlphaFoldDB" id="A0A811LJT7"/>
<reference evidence="11" key="1">
    <citation type="submission" date="2020-09" db="EMBL/GenBank/DDBJ databases">
        <authorList>
            <person name="Kikuchi T."/>
        </authorList>
    </citation>
    <scope>NUCLEOTIDE SEQUENCE</scope>
    <source>
        <strain evidence="11">SH1</strain>
    </source>
</reference>
<proteinExistence type="inferred from homology"/>
<comment type="similarity">
    <text evidence="2 9">Belongs to the ITM2 family.</text>
</comment>
<protein>
    <recommendedName>
        <fullName evidence="9">Integral membrane protein 2</fullName>
    </recommendedName>
</protein>
<evidence type="ECO:0000256" key="6">
    <source>
        <dbReference type="ARBA" id="ARBA00023136"/>
    </source>
</evidence>
<evidence type="ECO:0000256" key="1">
    <source>
        <dbReference type="ARBA" id="ARBA00004606"/>
    </source>
</evidence>
<gene>
    <name evidence="11" type="ORF">BOKJ2_LOCUS13849</name>
</gene>
<keyword evidence="5 9" id="KW-1133">Transmembrane helix</keyword>
<keyword evidence="3 9" id="KW-0812">Transmembrane</keyword>
<dbReference type="EMBL" id="CAJFDH010000006">
    <property type="protein sequence ID" value="CAD5229865.1"/>
    <property type="molecule type" value="Genomic_DNA"/>
</dbReference>
<dbReference type="EMBL" id="CAJFCW020000006">
    <property type="protein sequence ID" value="CAG9127291.1"/>
    <property type="molecule type" value="Genomic_DNA"/>
</dbReference>
<dbReference type="PANTHER" id="PTHR10962:SF1">
    <property type="entry name" value="INTEGRAL MEMBRANE PROTEIN 2"/>
    <property type="match status" value="1"/>
</dbReference>
<dbReference type="SMART" id="SM01039">
    <property type="entry name" value="BRICHOS"/>
    <property type="match status" value="1"/>
</dbReference>
<keyword evidence="8" id="KW-0325">Glycoprotein</keyword>
<dbReference type="GO" id="GO:0005886">
    <property type="term" value="C:plasma membrane"/>
    <property type="evidence" value="ECO:0007669"/>
    <property type="project" value="UniProtKB-UniRule"/>
</dbReference>
<evidence type="ECO:0000256" key="8">
    <source>
        <dbReference type="ARBA" id="ARBA00023180"/>
    </source>
</evidence>
<accession>A0A811LJT7</accession>
<comment type="caution">
    <text evidence="11">The sequence shown here is derived from an EMBL/GenBank/DDBJ whole genome shotgun (WGS) entry which is preliminary data.</text>
</comment>